<organism evidence="1 2">
    <name type="scientific">Candidatus Zambryskibacteria bacterium RIFCSPLOWO2_12_FULL_39_16</name>
    <dbReference type="NCBI Taxonomy" id="1802775"/>
    <lineage>
        <taxon>Bacteria</taxon>
        <taxon>Candidatus Zambryskiibacteriota</taxon>
    </lineage>
</organism>
<accession>A0A1G2URH3</accession>
<dbReference type="Gene3D" id="1.10.1510.10">
    <property type="entry name" value="Uncharacterised protein YqeY/AIM41 PF09424, N-terminal domain"/>
    <property type="match status" value="1"/>
</dbReference>
<dbReference type="SUPFAM" id="SSF89095">
    <property type="entry name" value="GatB/YqeY motif"/>
    <property type="match status" value="1"/>
</dbReference>
<dbReference type="GO" id="GO:0016884">
    <property type="term" value="F:carbon-nitrogen ligase activity, with glutamine as amido-N-donor"/>
    <property type="evidence" value="ECO:0007669"/>
    <property type="project" value="InterPro"/>
</dbReference>
<dbReference type="InterPro" id="IPR042184">
    <property type="entry name" value="YqeY/Aim41_N"/>
</dbReference>
<dbReference type="Proteomes" id="UP000177276">
    <property type="component" value="Unassembled WGS sequence"/>
</dbReference>
<protein>
    <recommendedName>
        <fullName evidence="3">Glutamyl-tRNA amidotransferase</fullName>
    </recommendedName>
</protein>
<dbReference type="InterPro" id="IPR019004">
    <property type="entry name" value="YqeY/Aim41"/>
</dbReference>
<dbReference type="AlphaFoldDB" id="A0A1G2URH3"/>
<proteinExistence type="predicted"/>
<dbReference type="PANTHER" id="PTHR28055">
    <property type="entry name" value="ALTERED INHERITANCE OF MITOCHONDRIA PROTEIN 41, MITOCHONDRIAL"/>
    <property type="match status" value="1"/>
</dbReference>
<name>A0A1G2URH3_9BACT</name>
<dbReference type="PANTHER" id="PTHR28055:SF1">
    <property type="entry name" value="ALTERED INHERITANCE OF MITOCHONDRIA PROTEIN 41, MITOCHONDRIAL"/>
    <property type="match status" value="1"/>
</dbReference>
<dbReference type="Gene3D" id="1.10.10.410">
    <property type="match status" value="1"/>
</dbReference>
<evidence type="ECO:0008006" key="3">
    <source>
        <dbReference type="Google" id="ProtNLM"/>
    </source>
</evidence>
<evidence type="ECO:0000313" key="1">
    <source>
        <dbReference type="EMBL" id="OHB11950.1"/>
    </source>
</evidence>
<dbReference type="Pfam" id="PF09424">
    <property type="entry name" value="YqeY"/>
    <property type="match status" value="1"/>
</dbReference>
<dbReference type="InterPro" id="IPR003789">
    <property type="entry name" value="Asn/Gln_tRNA_amidoTrase-B-like"/>
</dbReference>
<sequence length="152" mass="17179">MHNQIQEQIKDALRAKDNVRLTTLRGVLAAFTNESLVLKRTPKDKLSDGEAIAVIRRLVKQRKDSIEQFEKGGRKDLADNEKAELKVLEEFLPAQMSEEKIREIVNKILRQAQDDNSPILKNKGAFVGTVIKETKGEADGALVKKIVEEIFK</sequence>
<reference evidence="1 2" key="1">
    <citation type="journal article" date="2016" name="Nat. Commun.">
        <title>Thousands of microbial genomes shed light on interconnected biogeochemical processes in an aquifer system.</title>
        <authorList>
            <person name="Anantharaman K."/>
            <person name="Brown C.T."/>
            <person name="Hug L.A."/>
            <person name="Sharon I."/>
            <person name="Castelle C.J."/>
            <person name="Probst A.J."/>
            <person name="Thomas B.C."/>
            <person name="Singh A."/>
            <person name="Wilkins M.J."/>
            <person name="Karaoz U."/>
            <person name="Brodie E.L."/>
            <person name="Williams K.H."/>
            <person name="Hubbard S.S."/>
            <person name="Banfield J.F."/>
        </authorList>
    </citation>
    <scope>NUCLEOTIDE SEQUENCE [LARGE SCALE GENOMIC DNA]</scope>
</reference>
<evidence type="ECO:0000313" key="2">
    <source>
        <dbReference type="Proteomes" id="UP000177276"/>
    </source>
</evidence>
<comment type="caution">
    <text evidence="1">The sequence shown here is derived from an EMBL/GenBank/DDBJ whole genome shotgun (WGS) entry which is preliminary data.</text>
</comment>
<dbReference type="InterPro" id="IPR023168">
    <property type="entry name" value="GatB_Yqey_C_2"/>
</dbReference>
<dbReference type="EMBL" id="MHWS01000019">
    <property type="protein sequence ID" value="OHB11950.1"/>
    <property type="molecule type" value="Genomic_DNA"/>
</dbReference>
<gene>
    <name evidence="1" type="ORF">A3G46_01820</name>
</gene>